<organism evidence="2 3">
    <name type="scientific">Durusdinium trenchii</name>
    <dbReference type="NCBI Taxonomy" id="1381693"/>
    <lineage>
        <taxon>Eukaryota</taxon>
        <taxon>Sar</taxon>
        <taxon>Alveolata</taxon>
        <taxon>Dinophyceae</taxon>
        <taxon>Suessiales</taxon>
        <taxon>Symbiodiniaceae</taxon>
        <taxon>Durusdinium</taxon>
    </lineage>
</organism>
<dbReference type="Proteomes" id="UP001642464">
    <property type="component" value="Unassembled WGS sequence"/>
</dbReference>
<keyword evidence="3" id="KW-1185">Reference proteome</keyword>
<gene>
    <name evidence="2" type="ORF">SCF082_LOCUS35288</name>
</gene>
<name>A0ABP0P574_9DINO</name>
<feature type="region of interest" description="Disordered" evidence="1">
    <location>
        <begin position="41"/>
        <end position="112"/>
    </location>
</feature>
<accession>A0ABP0P574</accession>
<dbReference type="EMBL" id="CAXAMM010033336">
    <property type="protein sequence ID" value="CAK9071203.1"/>
    <property type="molecule type" value="Genomic_DNA"/>
</dbReference>
<feature type="compositionally biased region" description="Polar residues" evidence="1">
    <location>
        <begin position="77"/>
        <end position="87"/>
    </location>
</feature>
<evidence type="ECO:0000256" key="1">
    <source>
        <dbReference type="SAM" id="MobiDB-lite"/>
    </source>
</evidence>
<evidence type="ECO:0000313" key="3">
    <source>
        <dbReference type="Proteomes" id="UP001642464"/>
    </source>
</evidence>
<feature type="compositionally biased region" description="Basic and acidic residues" evidence="1">
    <location>
        <begin position="61"/>
        <end position="72"/>
    </location>
</feature>
<protein>
    <submittedName>
        <fullName evidence="2">Uncharacterized protein</fullName>
    </submittedName>
</protein>
<reference evidence="2 3" key="1">
    <citation type="submission" date="2024-02" db="EMBL/GenBank/DDBJ databases">
        <authorList>
            <person name="Chen Y."/>
            <person name="Shah S."/>
            <person name="Dougan E. K."/>
            <person name="Thang M."/>
            <person name="Chan C."/>
        </authorList>
    </citation>
    <scope>NUCLEOTIDE SEQUENCE [LARGE SCALE GENOMIC DNA]</scope>
</reference>
<proteinExistence type="predicted"/>
<sequence length="112" mass="12412">MNLEEDLRSVKEEHDLERENLSLAEQLSLFPLGMVNGGLIEIESSSGSDSESSSDTSDEEPGARSREPESYVERVPNGQTYVRNTKSGLVHSAKTSERSQNVESRLQDILLC</sequence>
<evidence type="ECO:0000313" key="2">
    <source>
        <dbReference type="EMBL" id="CAK9071203.1"/>
    </source>
</evidence>
<comment type="caution">
    <text evidence="2">The sequence shown here is derived from an EMBL/GenBank/DDBJ whole genome shotgun (WGS) entry which is preliminary data.</text>
</comment>
<feature type="compositionally biased region" description="Low complexity" evidence="1">
    <location>
        <begin position="41"/>
        <end position="55"/>
    </location>
</feature>